<dbReference type="STRING" id="1346330.M472_08605"/>
<keyword evidence="3" id="KW-1185">Reference proteome</keyword>
<sequence>MYSDYTGQETEEEPVNPVEPNEGKKSSIRDLVLIYGAGKAAVDKWTDDKFVPYVSYQNGPTAEWMFDGFLFLELNDGDGHAYTTGHAPNPGLKVHWEALIQNYFKEGQSIPALDQRLDKTTKEIGPPNQKRKVVIGIPEPMRGAVQWGEVDGKMLDFSKDEDRVAGCTWFIDQARTAFTNAAFKNLELEGFYWIAEEVDHTGEMISFVGDYLKKKDMTFVWIPWWKSPGYDNAQKYGFSEVYLQPNYFFYEVPFSRLQEATVEANKHNIDLEVEFDESVLGGNGGKLNDYLDVFEENLVYDTKKLAYYQSVNTILKLYQSINPADQELYKRLSEIITKRQKVQNPPYIKH</sequence>
<dbReference type="EMBL" id="ATDL01000015">
    <property type="protein sequence ID" value="ERJ58828.1"/>
    <property type="molecule type" value="Genomic_DNA"/>
</dbReference>
<organism evidence="2 3">
    <name type="scientific">Sphingobacterium paucimobilis HER1398</name>
    <dbReference type="NCBI Taxonomy" id="1346330"/>
    <lineage>
        <taxon>Bacteria</taxon>
        <taxon>Pseudomonadati</taxon>
        <taxon>Bacteroidota</taxon>
        <taxon>Sphingobacteriia</taxon>
        <taxon>Sphingobacteriales</taxon>
        <taxon>Sphingobacteriaceae</taxon>
        <taxon>Sphingobacterium</taxon>
    </lineage>
</organism>
<evidence type="ECO:0000313" key="2">
    <source>
        <dbReference type="EMBL" id="ERJ58828.1"/>
    </source>
</evidence>
<dbReference type="AlphaFoldDB" id="U2J836"/>
<name>U2J836_9SPHI</name>
<feature type="region of interest" description="Disordered" evidence="1">
    <location>
        <begin position="1"/>
        <end position="23"/>
    </location>
</feature>
<reference evidence="2 3" key="1">
    <citation type="journal article" date="2013" name="Genome Announc.">
        <title>The Draft Genome Sequence of Sphingomonas paucimobilis Strain HER1398 (Proteobacteria), Host to the Giant PAU Phage, Indicates That It Is a Member of the Genus Sphingobacterium (Bacteroidetes).</title>
        <authorList>
            <person name="White R.A.III."/>
            <person name="Suttle C.A."/>
        </authorList>
    </citation>
    <scope>NUCLEOTIDE SEQUENCE [LARGE SCALE GENOMIC DNA]</scope>
    <source>
        <strain evidence="2 3">HER1398</strain>
    </source>
</reference>
<dbReference type="PATRIC" id="fig|1346330.5.peg.2159"/>
<dbReference type="Proteomes" id="UP000016584">
    <property type="component" value="Unassembled WGS sequence"/>
</dbReference>
<proteinExistence type="predicted"/>
<protein>
    <recommendedName>
        <fullName evidence="4">DUF4855 domain-containing protein</fullName>
    </recommendedName>
</protein>
<gene>
    <name evidence="2" type="ORF">M472_08605</name>
</gene>
<dbReference type="eggNOG" id="COG0584">
    <property type="taxonomic scope" value="Bacteria"/>
</dbReference>
<accession>U2J836</accession>
<evidence type="ECO:0000256" key="1">
    <source>
        <dbReference type="SAM" id="MobiDB-lite"/>
    </source>
</evidence>
<dbReference type="Pfam" id="PF16147">
    <property type="entry name" value="DUF4855"/>
    <property type="match status" value="1"/>
</dbReference>
<evidence type="ECO:0008006" key="4">
    <source>
        <dbReference type="Google" id="ProtNLM"/>
    </source>
</evidence>
<evidence type="ECO:0000313" key="3">
    <source>
        <dbReference type="Proteomes" id="UP000016584"/>
    </source>
</evidence>
<dbReference type="InterPro" id="IPR032329">
    <property type="entry name" value="DUF4855"/>
</dbReference>
<comment type="caution">
    <text evidence="2">The sequence shown here is derived from an EMBL/GenBank/DDBJ whole genome shotgun (WGS) entry which is preliminary data.</text>
</comment>